<organism evidence="1">
    <name type="scientific">Mus musculus</name>
    <name type="common">Mouse</name>
    <dbReference type="NCBI Taxonomy" id="10090"/>
    <lineage>
        <taxon>Eukaryota</taxon>
        <taxon>Metazoa</taxon>
        <taxon>Chordata</taxon>
        <taxon>Craniata</taxon>
        <taxon>Vertebrata</taxon>
        <taxon>Euteleostomi</taxon>
        <taxon>Mammalia</taxon>
        <taxon>Eutheria</taxon>
        <taxon>Euarchontoglires</taxon>
        <taxon>Glires</taxon>
        <taxon>Rodentia</taxon>
        <taxon>Myomorpha</taxon>
        <taxon>Muroidea</taxon>
        <taxon>Muridae</taxon>
        <taxon>Murinae</taxon>
        <taxon>Mus</taxon>
        <taxon>Mus</taxon>
    </lineage>
</organism>
<reference evidence="1" key="3">
    <citation type="journal article" date="2000" name="Genome Res.">
        <title>RIKEN integrated sequence analysis (RISA) system--384-format sequencing pipeline with 384 multicapillary sequencer.</title>
        <authorList>
            <person name="Shibata K."/>
            <person name="Itoh M."/>
            <person name="Aizawa K."/>
            <person name="Nagaoka S."/>
            <person name="Sasaki N."/>
            <person name="Carninci P."/>
            <person name="Konno H."/>
            <person name="Akiyama J."/>
            <person name="Nishi K."/>
            <person name="Kitsunai T."/>
            <person name="Tashiro H."/>
            <person name="Itoh M."/>
            <person name="Sumi N."/>
            <person name="Ishii Y."/>
            <person name="Nakamura S."/>
            <person name="Hazama M."/>
            <person name="Nishine T."/>
            <person name="Harada A."/>
            <person name="Yamamoto R."/>
            <person name="Matsumoto H."/>
            <person name="Sakaguchi S."/>
            <person name="Ikegami T."/>
            <person name="Kashiwagi K."/>
            <person name="Fujiwake S."/>
            <person name="Inoue K."/>
            <person name="Togawa Y."/>
            <person name="Izawa M."/>
            <person name="Ohara E."/>
            <person name="Watahiki M."/>
            <person name="Yoneda Y."/>
            <person name="Ishikawa T."/>
            <person name="Ozawa K."/>
            <person name="Tanaka T."/>
            <person name="Matsuura S."/>
            <person name="Kawai J."/>
            <person name="Okazaki Y."/>
            <person name="Muramatsu M."/>
            <person name="Inoue Y."/>
            <person name="Kira A."/>
            <person name="Hayashizaki Y."/>
        </authorList>
    </citation>
    <scope>NUCLEOTIDE SEQUENCE</scope>
    <source>
        <strain evidence="1">C57BL/6J</strain>
        <tissue evidence="1">Thymus</tissue>
    </source>
</reference>
<name>Q8C9X9_MOUSE</name>
<reference evidence="1" key="1">
    <citation type="journal article" date="1999" name="Methods Enzymol.">
        <title>High-efficiency full-length cDNA cloning.</title>
        <authorList>
            <person name="Carninci P."/>
            <person name="Hayashizaki Y."/>
        </authorList>
    </citation>
    <scope>NUCLEOTIDE SEQUENCE</scope>
    <source>
        <strain evidence="1">C57BL/6J</strain>
        <tissue evidence="1">Thymus</tissue>
    </source>
</reference>
<evidence type="ECO:0000313" key="2">
    <source>
        <dbReference type="MGI" id="MGI:3642336"/>
    </source>
</evidence>
<protein>
    <submittedName>
        <fullName evidence="1">Uncharacterized protein</fullName>
    </submittedName>
</protein>
<accession>Q8C9X9</accession>
<dbReference type="AGR" id="MGI:3642336"/>
<reference evidence="1" key="8">
    <citation type="journal article" date="2005" name="Science">
        <title>Antisense Transcription in the Mammalian Transcriptome.</title>
        <authorList>
            <consortium name="RIKEN Genome Exploration Research Group and Genome Science Group (Genome Network Project Core Group) and the FANTOM Consortium"/>
        </authorList>
    </citation>
    <scope>NUCLEOTIDE SEQUENCE</scope>
    <source>
        <strain evidence="1">C57BL/6J</strain>
        <tissue evidence="1">Thymus</tissue>
    </source>
</reference>
<proteinExistence type="evidence at transcript level"/>
<dbReference type="MGI" id="MGI:3642336">
    <property type="gene designation" value="Gm9960"/>
</dbReference>
<reference evidence="1" key="7">
    <citation type="journal article" date="2005" name="Science">
        <title>The Transcriptional Landscape of the Mammalian Genome.</title>
        <authorList>
            <consortium name="The FANTOM Consortium"/>
            <consortium name="Riken Genome Exploration Research Group and Genome Science Group (Genome Network Project Core Group)"/>
        </authorList>
    </citation>
    <scope>NUCLEOTIDE SEQUENCE</scope>
    <source>
        <strain evidence="1">C57BL/6J</strain>
        <tissue evidence="1">Thymus</tissue>
    </source>
</reference>
<reference evidence="1" key="5">
    <citation type="submission" date="2001-07" db="EMBL/GenBank/DDBJ databases">
        <authorList>
            <person name="Adachi J."/>
            <person name="Aizawa K."/>
            <person name="Akimura T."/>
            <person name="Arakawa T."/>
            <person name="Bono H."/>
            <person name="Carninci P."/>
            <person name="Fukuda S."/>
            <person name="Furuno M."/>
            <person name="Hanagaki T."/>
            <person name="Hara A."/>
            <person name="Hashizume W."/>
            <person name="Hayashida K."/>
            <person name="Hayatsu N."/>
            <person name="Hiramoto K."/>
            <person name="Hiraoka T."/>
            <person name="Hirozane T."/>
            <person name="Hori F."/>
            <person name="Imotani K."/>
            <person name="Ishii Y."/>
            <person name="Itoh M."/>
            <person name="Kagawa I."/>
            <person name="Kasukawa T."/>
            <person name="Katoh H."/>
            <person name="Kawai J."/>
            <person name="Kojima Y."/>
            <person name="Kondo S."/>
            <person name="Konno H."/>
            <person name="Kouda M."/>
            <person name="Koya S."/>
            <person name="Kurihara C."/>
            <person name="Matsuyama T."/>
            <person name="Miyazaki A."/>
            <person name="Murata M."/>
            <person name="Nakamura M."/>
            <person name="Nishi K."/>
            <person name="Nomura K."/>
            <person name="Numazaki R."/>
            <person name="Ohno M."/>
            <person name="Ohsato N."/>
            <person name="Okazaki Y."/>
            <person name="Saito R."/>
            <person name="Saitoh H."/>
            <person name="Sakai C."/>
            <person name="Sakai K."/>
            <person name="Sakazume N."/>
            <person name="Sano H."/>
            <person name="Sasaki D."/>
            <person name="Shibata K."/>
            <person name="Shinagawa A."/>
            <person name="Shiraki T."/>
            <person name="Sogabe Y."/>
            <person name="Tagami M."/>
            <person name="Tagawa A."/>
            <person name="Takahashi F."/>
            <person name="Takaku-Akahira S."/>
            <person name="Takeda Y."/>
            <person name="Tanaka T."/>
            <person name="Tomaru A."/>
            <person name="Toya T."/>
            <person name="Yasunishi A."/>
            <person name="Muramatsu M."/>
            <person name="Hayashizaki Y."/>
        </authorList>
    </citation>
    <scope>NUCLEOTIDE SEQUENCE</scope>
    <source>
        <strain evidence="1">C57BL/6J</strain>
        <tissue evidence="1">Thymus</tissue>
    </source>
</reference>
<sequence>MLLFFYVADSHQKWIPAKISGSFRVSDMPRLMACPHLCLPSCWCCGCLNWDIYFVFSYNTAVFLSLCYLTLSLSPVCDIATCRSYDYLRAHDPSNTLHRISDIQKGTSSTTQRATKRLLNHIFIMYLVNVTETNSVCDTHFMLGFPLESKLALLHQQ</sequence>
<evidence type="ECO:0000313" key="1">
    <source>
        <dbReference type="EMBL" id="BAC30548.1"/>
    </source>
</evidence>
<dbReference type="AlphaFoldDB" id="Q8C9X9"/>
<reference evidence="1" key="6">
    <citation type="journal article" date="2002" name="Nature">
        <title>Analysis of the mouse transcriptome based on functional annotation of 60,770 full-length cDNAs.</title>
        <authorList>
            <consortium name="The FANTOM Consortium and the RIKEN Genome Exploration Research Group Phase I and II Team"/>
        </authorList>
    </citation>
    <scope>NUCLEOTIDE SEQUENCE</scope>
    <source>
        <strain evidence="1">C57BL/6J</strain>
        <tissue evidence="1">Thymus</tissue>
    </source>
</reference>
<reference evidence="1" key="2">
    <citation type="journal article" date="2000" name="Genome Res.">
        <title>Normalization and subtraction of cap-trapper-selected cDNAs to prepare full-length cDNA libraries for rapid discovery of new genes.</title>
        <authorList>
            <person name="Carninci P."/>
            <person name="Shibata Y."/>
            <person name="Hayatsu N."/>
            <person name="Sugahara Y."/>
            <person name="Shibata K."/>
            <person name="Itoh M."/>
            <person name="Konno H."/>
            <person name="Okazaki Y."/>
            <person name="Muramatsu M."/>
            <person name="Hayashizaki Y."/>
        </authorList>
    </citation>
    <scope>NUCLEOTIDE SEQUENCE</scope>
    <source>
        <strain evidence="1">C57BL/6J</strain>
        <tissue evidence="1">Thymus</tissue>
    </source>
</reference>
<gene>
    <name evidence="2" type="primary">Gm9960</name>
</gene>
<dbReference type="EMBL" id="AK040234">
    <property type="protein sequence ID" value="BAC30548.1"/>
    <property type="molecule type" value="mRNA"/>
</dbReference>
<reference evidence="1" key="4">
    <citation type="journal article" date="2001" name="Nature">
        <title>Functional annotation of a full-length mouse cDNA collection.</title>
        <authorList>
            <consortium name="The RIKEN Genome Exploration Research Group Phase II Team and the FANTOM Consortium"/>
        </authorList>
    </citation>
    <scope>NUCLEOTIDE SEQUENCE</scope>
    <source>
        <strain evidence="1">C57BL/6J</strain>
        <tissue evidence="1">Thymus</tissue>
    </source>
</reference>